<feature type="transmembrane region" description="Helical" evidence="1">
    <location>
        <begin position="53"/>
        <end position="75"/>
    </location>
</feature>
<sequence length="207" mass="23559">MDRAYLKSKAKDQLRGRWGLAIITILVSNIFINTTNLLQGFKVILDISPKVSLSFNLITLILGGVISTGLSKFLLNFTTNTEEPKFKDIFSYFNIFFKTLGLFVLIGIIGLLGFILLIIPGIIVTLMYSQSFYILAENPDKGIFQCLEESSRLMSGHKWELFVLELSFIGWWILAGLTLGIGSLWVEPYQKVTETNFYFKLKYENMV</sequence>
<feature type="transmembrane region" description="Helical" evidence="1">
    <location>
        <begin position="95"/>
        <end position="128"/>
    </location>
</feature>
<dbReference type="PANTHER" id="PTHR40076">
    <property type="entry name" value="MEMBRANE PROTEIN-RELATED"/>
    <property type="match status" value="1"/>
</dbReference>
<gene>
    <name evidence="2" type="ORF">H9660_15425</name>
</gene>
<dbReference type="Proteomes" id="UP000640335">
    <property type="component" value="Unassembled WGS sequence"/>
</dbReference>
<organism evidence="2 3">
    <name type="scientific">Clostridium gallinarum</name>
    <dbReference type="NCBI Taxonomy" id="2762246"/>
    <lineage>
        <taxon>Bacteria</taxon>
        <taxon>Bacillati</taxon>
        <taxon>Bacillota</taxon>
        <taxon>Clostridia</taxon>
        <taxon>Eubacteriales</taxon>
        <taxon>Clostridiaceae</taxon>
        <taxon>Clostridium</taxon>
    </lineage>
</organism>
<accession>A0ABR8Q7X8</accession>
<keyword evidence="1" id="KW-0812">Transmembrane</keyword>
<keyword evidence="1" id="KW-0472">Membrane</keyword>
<reference evidence="2 3" key="1">
    <citation type="submission" date="2020-08" db="EMBL/GenBank/DDBJ databases">
        <title>A Genomic Blueprint of the Chicken Gut Microbiome.</title>
        <authorList>
            <person name="Gilroy R."/>
            <person name="Ravi A."/>
            <person name="Getino M."/>
            <person name="Pursley I."/>
            <person name="Horton D.L."/>
            <person name="Alikhan N.-F."/>
            <person name="Baker D."/>
            <person name="Gharbi K."/>
            <person name="Hall N."/>
            <person name="Watson M."/>
            <person name="Adriaenssens E.M."/>
            <person name="Foster-Nyarko E."/>
            <person name="Jarju S."/>
            <person name="Secka A."/>
            <person name="Antonio M."/>
            <person name="Oren A."/>
            <person name="Chaudhuri R."/>
            <person name="La Ragione R.M."/>
            <person name="Hildebrand F."/>
            <person name="Pallen M.J."/>
        </authorList>
    </citation>
    <scope>NUCLEOTIDE SEQUENCE [LARGE SCALE GENOMIC DNA]</scope>
    <source>
        <strain evidence="2 3">Sa3CUN1</strain>
    </source>
</reference>
<dbReference type="EMBL" id="JACSQZ010000093">
    <property type="protein sequence ID" value="MBD7916525.1"/>
    <property type="molecule type" value="Genomic_DNA"/>
</dbReference>
<keyword evidence="3" id="KW-1185">Reference proteome</keyword>
<evidence type="ECO:0000313" key="3">
    <source>
        <dbReference type="Proteomes" id="UP000640335"/>
    </source>
</evidence>
<proteinExistence type="predicted"/>
<dbReference type="PANTHER" id="PTHR40076:SF1">
    <property type="entry name" value="MEMBRANE PROTEIN"/>
    <property type="match status" value="1"/>
</dbReference>
<evidence type="ECO:0000256" key="1">
    <source>
        <dbReference type="SAM" id="Phobius"/>
    </source>
</evidence>
<dbReference type="Pfam" id="PF06161">
    <property type="entry name" value="DUF975"/>
    <property type="match status" value="1"/>
</dbReference>
<evidence type="ECO:0000313" key="2">
    <source>
        <dbReference type="EMBL" id="MBD7916525.1"/>
    </source>
</evidence>
<name>A0ABR8Q7X8_9CLOT</name>
<feature type="transmembrane region" description="Helical" evidence="1">
    <location>
        <begin position="20"/>
        <end position="41"/>
    </location>
</feature>
<feature type="transmembrane region" description="Helical" evidence="1">
    <location>
        <begin position="161"/>
        <end position="186"/>
    </location>
</feature>
<keyword evidence="1" id="KW-1133">Transmembrane helix</keyword>
<dbReference type="InterPro" id="IPR010380">
    <property type="entry name" value="DUF975"/>
</dbReference>
<comment type="caution">
    <text evidence="2">The sequence shown here is derived from an EMBL/GenBank/DDBJ whole genome shotgun (WGS) entry which is preliminary data.</text>
</comment>
<protein>
    <submittedName>
        <fullName evidence="2">DUF975 family protein</fullName>
    </submittedName>
</protein>
<dbReference type="RefSeq" id="WP_191751266.1">
    <property type="nucleotide sequence ID" value="NZ_JACSQZ010000093.1"/>
</dbReference>